<dbReference type="EMBL" id="CAJNOM010000192">
    <property type="protein sequence ID" value="CAF1205743.1"/>
    <property type="molecule type" value="Genomic_DNA"/>
</dbReference>
<keyword evidence="7 15" id="KW-1133">Transmembrane helix</keyword>
<evidence type="ECO:0000256" key="6">
    <source>
        <dbReference type="ARBA" id="ARBA00022729"/>
    </source>
</evidence>
<keyword evidence="5 15" id="KW-0812">Transmembrane</keyword>
<name>A0A813S5H0_9BILA</name>
<evidence type="ECO:0000256" key="9">
    <source>
        <dbReference type="ARBA" id="ARBA00023136"/>
    </source>
</evidence>
<comment type="caution">
    <text evidence="13">Lacks conserved residue(s) required for the propagation of feature annotation.</text>
</comment>
<comment type="similarity">
    <text evidence="3">Belongs to the polycystin family.</text>
</comment>
<dbReference type="GO" id="GO:0005886">
    <property type="term" value="C:plasma membrane"/>
    <property type="evidence" value="ECO:0007669"/>
    <property type="project" value="UniProtKB-SubCell"/>
</dbReference>
<keyword evidence="10" id="KW-0325">Glycoprotein</keyword>
<dbReference type="Pfam" id="PF01477">
    <property type="entry name" value="PLAT"/>
    <property type="match status" value="1"/>
</dbReference>
<evidence type="ECO:0000259" key="19">
    <source>
        <dbReference type="PROSITE" id="PS51212"/>
    </source>
</evidence>
<dbReference type="PROSITE" id="PS50093">
    <property type="entry name" value="PKD"/>
    <property type="match status" value="2"/>
</dbReference>
<dbReference type="SMART" id="SM00089">
    <property type="entry name" value="PKD"/>
    <property type="match status" value="5"/>
</dbReference>
<evidence type="ECO:0008006" key="24">
    <source>
        <dbReference type="Google" id="ProtNLM"/>
    </source>
</evidence>
<feature type="transmembrane region" description="Helical" evidence="15">
    <location>
        <begin position="2826"/>
        <end position="2844"/>
    </location>
</feature>
<feature type="transmembrane region" description="Helical" evidence="15">
    <location>
        <begin position="2574"/>
        <end position="2594"/>
    </location>
</feature>
<feature type="domain" description="WSC" evidence="19">
    <location>
        <begin position="27"/>
        <end position="125"/>
    </location>
</feature>
<feature type="transmembrane region" description="Helical" evidence="15">
    <location>
        <begin position="2938"/>
        <end position="2963"/>
    </location>
</feature>
<evidence type="ECO:0000256" key="13">
    <source>
        <dbReference type="PROSITE-ProRule" id="PRU00152"/>
    </source>
</evidence>
<dbReference type="PROSITE" id="PS51212">
    <property type="entry name" value="WSC"/>
    <property type="match status" value="1"/>
</dbReference>
<dbReference type="InterPro" id="IPR013122">
    <property type="entry name" value="PKD1_2_channel"/>
</dbReference>
<dbReference type="PROSITE" id="PS51257">
    <property type="entry name" value="PROKAR_LIPOPROTEIN"/>
    <property type="match status" value="1"/>
</dbReference>
<keyword evidence="11" id="KW-0966">Cell projection</keyword>
<feature type="domain" description="PKD" evidence="17">
    <location>
        <begin position="132"/>
        <end position="208"/>
    </location>
</feature>
<evidence type="ECO:0000256" key="11">
    <source>
        <dbReference type="ARBA" id="ARBA00023273"/>
    </source>
</evidence>
<dbReference type="PANTHER" id="PTHR10877">
    <property type="entry name" value="POLYCYSTIN FAMILY MEMBER"/>
    <property type="match status" value="1"/>
</dbReference>
<feature type="region of interest" description="Disordered" evidence="14">
    <location>
        <begin position="3635"/>
        <end position="3666"/>
    </location>
</feature>
<dbReference type="Pfam" id="PF00801">
    <property type="entry name" value="PKD"/>
    <property type="match status" value="1"/>
</dbReference>
<comment type="caution">
    <text evidence="20">The sequence shown here is derived from an EMBL/GenBank/DDBJ whole genome shotgun (WGS) entry which is preliminary data.</text>
</comment>
<dbReference type="InterPro" id="IPR013783">
    <property type="entry name" value="Ig-like_fold"/>
</dbReference>
<organism evidence="20 23">
    <name type="scientific">Adineta steineri</name>
    <dbReference type="NCBI Taxonomy" id="433720"/>
    <lineage>
        <taxon>Eukaryota</taxon>
        <taxon>Metazoa</taxon>
        <taxon>Spiralia</taxon>
        <taxon>Gnathifera</taxon>
        <taxon>Rotifera</taxon>
        <taxon>Eurotatoria</taxon>
        <taxon>Bdelloidea</taxon>
        <taxon>Adinetida</taxon>
        <taxon>Adinetidae</taxon>
        <taxon>Adineta</taxon>
    </lineage>
</organism>
<keyword evidence="8" id="KW-0969">Cilium</keyword>
<feature type="disulfide bond" evidence="12">
    <location>
        <begin position="3181"/>
        <end position="3194"/>
    </location>
</feature>
<evidence type="ECO:0000256" key="15">
    <source>
        <dbReference type="SAM" id="Phobius"/>
    </source>
</evidence>
<evidence type="ECO:0000313" key="20">
    <source>
        <dbReference type="EMBL" id="CAF0791567.1"/>
    </source>
</evidence>
<feature type="transmembrane region" description="Helical" evidence="15">
    <location>
        <begin position="3529"/>
        <end position="3551"/>
    </location>
</feature>
<feature type="chain" id="PRO_5036409289" description="PKD domain-containing protein" evidence="16">
    <location>
        <begin position="23"/>
        <end position="3666"/>
    </location>
</feature>
<dbReference type="SUPFAM" id="SSF49723">
    <property type="entry name" value="Lipase/lipooxygenase domain (PLAT/LH2 domain)"/>
    <property type="match status" value="1"/>
</dbReference>
<dbReference type="Pfam" id="PF20519">
    <property type="entry name" value="Polycystin_dom"/>
    <property type="match status" value="1"/>
</dbReference>
<dbReference type="InterPro" id="IPR001024">
    <property type="entry name" value="PLAT/LH2_dom"/>
</dbReference>
<dbReference type="GO" id="GO:0050982">
    <property type="term" value="P:detection of mechanical stimulus"/>
    <property type="evidence" value="ECO:0007669"/>
    <property type="project" value="TreeGrafter"/>
</dbReference>
<dbReference type="GO" id="GO:0005509">
    <property type="term" value="F:calcium ion binding"/>
    <property type="evidence" value="ECO:0007669"/>
    <property type="project" value="InterPro"/>
</dbReference>
<evidence type="ECO:0000256" key="8">
    <source>
        <dbReference type="ARBA" id="ARBA00023069"/>
    </source>
</evidence>
<dbReference type="InterPro" id="IPR000601">
    <property type="entry name" value="PKD_dom"/>
</dbReference>
<dbReference type="InterPro" id="IPR035986">
    <property type="entry name" value="PKD_dom_sf"/>
</dbReference>
<evidence type="ECO:0000256" key="7">
    <source>
        <dbReference type="ARBA" id="ARBA00022989"/>
    </source>
</evidence>
<feature type="transmembrane region" description="Helical" evidence="15">
    <location>
        <begin position="3377"/>
        <end position="3395"/>
    </location>
</feature>
<evidence type="ECO:0000256" key="4">
    <source>
        <dbReference type="ARBA" id="ARBA00022475"/>
    </source>
</evidence>
<feature type="compositionally biased region" description="Basic and acidic residues" evidence="14">
    <location>
        <begin position="3648"/>
        <end position="3658"/>
    </location>
</feature>
<evidence type="ECO:0000256" key="3">
    <source>
        <dbReference type="ARBA" id="ARBA00007200"/>
    </source>
</evidence>
<feature type="transmembrane region" description="Helical" evidence="15">
    <location>
        <begin position="2784"/>
        <end position="2802"/>
    </location>
</feature>
<evidence type="ECO:0000256" key="5">
    <source>
        <dbReference type="ARBA" id="ARBA00022692"/>
    </source>
</evidence>
<dbReference type="InterPro" id="IPR000203">
    <property type="entry name" value="GPS"/>
</dbReference>
<dbReference type="InterPro" id="IPR046791">
    <property type="entry name" value="Polycystin_dom"/>
</dbReference>
<dbReference type="Pfam" id="PF01822">
    <property type="entry name" value="WSC"/>
    <property type="match status" value="1"/>
</dbReference>
<evidence type="ECO:0000313" key="23">
    <source>
        <dbReference type="Proteomes" id="UP000663877"/>
    </source>
</evidence>
<evidence type="ECO:0000313" key="21">
    <source>
        <dbReference type="EMBL" id="CAF1205743.1"/>
    </source>
</evidence>
<feature type="transmembrane region" description="Helical" evidence="15">
    <location>
        <begin position="2983"/>
        <end position="3007"/>
    </location>
</feature>
<dbReference type="GO" id="GO:0005262">
    <property type="term" value="F:calcium channel activity"/>
    <property type="evidence" value="ECO:0007669"/>
    <property type="project" value="TreeGrafter"/>
</dbReference>
<dbReference type="InterPro" id="IPR002889">
    <property type="entry name" value="WSC_carb-bd"/>
</dbReference>
<dbReference type="InterPro" id="IPR003915">
    <property type="entry name" value="PKD_2"/>
</dbReference>
<dbReference type="InterPro" id="IPR002859">
    <property type="entry name" value="PKD/REJ-like"/>
</dbReference>
<dbReference type="PRINTS" id="PR01433">
    <property type="entry name" value="POLYCYSTIN2"/>
</dbReference>
<feature type="transmembrane region" description="Helical" evidence="15">
    <location>
        <begin position="3337"/>
        <end position="3356"/>
    </location>
</feature>
<dbReference type="EMBL" id="CAJNOI010000011">
    <property type="protein sequence ID" value="CAF0791567.1"/>
    <property type="molecule type" value="Genomic_DNA"/>
</dbReference>
<evidence type="ECO:0000313" key="22">
    <source>
        <dbReference type="Proteomes" id="UP000663832"/>
    </source>
</evidence>
<evidence type="ECO:0000256" key="12">
    <source>
        <dbReference type="PIRSR" id="PIRSR603915-2"/>
    </source>
</evidence>
<dbReference type="InterPro" id="IPR051223">
    <property type="entry name" value="Polycystin"/>
</dbReference>
<gene>
    <name evidence="20" type="ORF">BJG266_LOCUS4704</name>
    <name evidence="21" type="ORF">QVE165_LOCUS26077</name>
</gene>
<sequence length="3666" mass="402293">MMDRTRLFHVLISLCLIHHTKAVSVATQSLLGCGTISRPMRMYPYSPANYNFNTNTPGTCMQACSAAGYAYASVSAGRLCFCGSVATDTTKLNSTTTSCQVIACTGDPTVYCGDTDYELVYTSVGDVDSASITFSSGGSPMALSINQNYQFSVSYQGAVNYISYQVNFGDGTKTGWFNGTVNSATTVSHIFSRTGQFSVSVAARTVVGMQPKMYALTVKVIDQILPFDVSITCPNVTATKKTVSCIFTSVRGTGLTDAFSYNIAGSSHSILNIPDAKYHSYGSSSVTNNPTTDSSASLLGASDIAILPQSTVKVAGRLATIQFYSSGAGTINIYLLRRVCTAPAMYCYDANTCGSCANAYSLQCSSSVYSTVSRSCVNETSSQRYQQSIYSGAQFQVVATYPVTTTGAGYQQIIANSSSTMNQTALVGDILAFQGPYIAKEMTTDTTQDYRCITPTISSSQFTCSVGNISSSGSTYRYLLQVTIIEAVQIAPNMIYYATGNYNITSSITQNNVTSLSASTILPVVDGIDWIEIVAPSTSNINIMLSFMANVYPSTATATLFIWYINGNNTYNSTTNMMNVSFPIIGTYIIAAQAQNLLSHAYNTTTIVLQDTITNFTLVGANISNVSISQPSDVARFQIKMATGSNYVCQINFDTTQTTTSVYYYTSGYIPGSYVTHQYLLPGVYNIFASCVNSVNNATYSLTHYVQYPITGVQLQQRGVVKDTSFRINITFTQGTSPQFRILIDGAQVNYTYNTQNNLIQTTPFSGSSGSTNYSVDIYAWNYISSVYVSDTFSVVSLITNPQIRASTTNILFPGPILFEYTMDSGSNTNVTFTFSDTVLNSPVTCLYSGDYITGVWSSCSGTNHTFAIPGTLTVVATFTNAVSTAIKYLTVTLSTSVRNIQLSTLLQLNSGQCAAAFVDTRAIASFIVTASSTTVKPASNAQVLIIPDSVNQPNVTLGPFSLTMDYFSSPAVSSSGLNVIYSAPGNYSAVLQVSNSVDSVNISCFIRVTSILQAVYYSIDSINFPFGRTLPFQTAVYVTDPNPGAVTLSWNYGDGTPIVTRSRTALQSYLSDNATHVYSAVGIYTLSISAMGPINTVVQNFSINVQYPVTAFSVTFAGGSSSLTNVYSGASVAIPVLVQETSSPLSTNSHLIINYNDSSALTSNSIINGSLPYNGSYTFTTPGVYYVNFTVYNLASVLTQIYKISINAPFNNYALSVCYLLSTSTSDSCNLTVSGGVYSVPKQSQIVVYVSWSNPSGIPDGFNMLFRSGSTLVYNQSYTFSQATNVSVMVGGVSGSALFRLVYNIQLNSLLKDGAYTLEVQTHNPTYTSTSSLNIYILSAVAGLVISDKNIVVAQNVPKTFVALYQNFSAISCLYIQYSDNTIQCYGDSTSCSSLPSDFPSTLSSCPLPIQSFTYNNGSVSFTKSFNKTSAYLYAYAWNRMSSISSKAYLSFPLTSSGGCTLPQIQFAIYNPLISGPRIIQRSAAFSVSTTTTLNCTISLNNTKQWGIYLCNVNTQVCTQTTALLQLISQLASAKTSEIYLQAQALPTGTYLFNYTVSMTAAPGFASSAYTYITIIRSNIQVNLLANGTSVITNGVTQTLLFQPGVFSVDPDSTYFDPTSWTFAYYCRVYGLGSYPMSNGSQLTLDSTIIDPANPSCFASPGNTSFFNYGPNNNRSYLYIQPHSLATLQSYEFQTIITNIYDTTLQYSGYALVTIQEMDSVSISVNCIIKMCLPNAEYQRVNPTSQALVQSSCVSCANVTNTIIQWSVYSGIQTNYPNGDIKWVLFSNISAYDTIFFYGRTTTNFTVVSALFLSYPSVQYWQFSSTYTVTRPSGIASGSGSIRFSINSPPSGGACTTDKTNGTTMTTFTLTCSNWYDSDGIQAYTFYAYTTTNGTRTPLGFTSLTSMSAYIPSGDSNANYIVRLSVDISDIYGAVTSYNLSSITVTVDQTALASILALSQSTSTQGGSSNAFLSMLSAADQNTASQLITSIAQTLNTMSANTQATAISSGGLSAASLSVSGLFSSSSSSSPSTTSNSSSNSSANSTAALIAYTAVVNSQAAILDTAVQYLSNLTITDINSVSLQAAAMNSLCQSPSTVTRQSTALAASKCTDLVNALSTMSDTSSYEDVQSAVSSIAQLASNIVTAVNTPLLSRGVTLSSDSTRANTLPADYETDLDSPWSNPNLFSDGGDFSAETIEKNRNIYYQQQSSSQVSGQMDQVLASAVSILSLHMNVGQTNVITTDSISMITQKRTINDLNSFNISQAAGTSVNFPQLDYCAILFKNQSCASDSPVTINSIVTPMAPAGNNGRSQVSINMSRSIALGLIDPTGTTMLVEGLSEYIQIIIPRDTSTPLPAMAFQNVTGQTTSTTGNNNRQFSLFYVNVTGPSATITLSATFEFKSDNSALGFLVIYRFDAIPYLNSTINKTNGQNVFCPNDQIDTASDGYLYSYFLDNIKTANHTYTMFGIRELNSTEFNSYCSNNGTQPNSSVPITDNPVNFTANYYIRVYTSGCYYIDSSNNWQSAGCVVGSKTSHTQTECYTNHLTTFAGGWIVLPAPINWNYVFANASFAKNMTIYLTLILLLVLYILFMIYARYKDKKDVEKLGVTPLPDNILNDKYYYQIIVFTGLRRDAGTESKVHFIISGDDEETGVRTFEDKHRKVLQRGGIDSFIMAVSKPLGRLNYMRVWHDNSGTANKASWFLKYIVVRNLQTMEKNHFICQQWLAVEKDDGVVDRLIPVAGDEQKQEFSYLLSKKTFHSMSDGHLWFSIFLRPPSIRFTRCQRCTCCFVLLLMAMLMNIMYYDIKPDSSTPGGITIGPFYITPEQLSIGLIVELICFLPSTILVEMFRRLRPRRPPVPPVRAALQKMQDEQQQKQQQAALNDIHPQLTNFVVDKDPILSRKELDNMRNTLATPLPDKQNSSRVIQGESKPKKKKPMTLPWWFIFIAYSFSFMVVCVSGFFLFARGVEFGDEKTRKWLTSSVTGFFSSILLTQPVKVVLFAIFFALIIRKDEDIVIDKDEDDIFLDGDEEYLHAFDDQSLLTFRSKSGHIPLSEGEIAYARQKRLNEIKMWEIIKEILAYGSFLWMLYLVSYSNRDPNSFYLMQHLQSDFLNVNSATQDFTQISRMTEYWEWLDNVFVNKIRASTWYNGDPPANLAGFIADRTNRVLGWASIRQLRVKTDSCTIMSAFKNLFSSCEAGYDMFNEDTHSYYPGWTSLYNSTVGPLSNYSTKISNAFMYNKSDTLGTYSYAGEHATYSGGGYVYEFRGKMSDIVSNLSALRELSWIDVQTRAVIIQMSLYNPNVNLFTLITILAEFLPTGGVYTSARFEPITLLSSFEGFALFKLICSIAYMGFIIYYMQREIRSLLKQRMAYFRDFWSYVEVGIIACSWAGLGVYVWRIHEGNRVGELFKETKGYTFISLQLATYVDDSLTFLLGFCCFFGTVKFLRLLRFNRSLSTLSGTLSYALKDLIAFSAMFAIIFISFLTLFYLLLSSKIMECSDPIRAAQMLFEMMLLKFDVSGLLAADPFLGPFIFVLFIIFVVFICMTMFIAIIADSFRVVRENVALQGNEYEIVGFMINQFKKVTGLGTTQEADRLHLNPYDGSKVHYHDPITSFPDKMDELIVALNKIYMDTKRNDTFTLRPNENNNPLETDRNDPDFVPKKKNKKMI</sequence>
<dbReference type="CDD" id="cd01752">
    <property type="entry name" value="PLAT_polycystin"/>
    <property type="match status" value="1"/>
</dbReference>
<dbReference type="Pfam" id="PF08016">
    <property type="entry name" value="PKD_channel"/>
    <property type="match status" value="1"/>
</dbReference>
<dbReference type="InterPro" id="IPR022409">
    <property type="entry name" value="PKD/Chitinase_dom"/>
</dbReference>
<feature type="domain" description="PKD" evidence="17">
    <location>
        <begin position="1043"/>
        <end position="1113"/>
    </location>
</feature>
<reference evidence="20" key="1">
    <citation type="submission" date="2021-02" db="EMBL/GenBank/DDBJ databases">
        <authorList>
            <person name="Nowell W R."/>
        </authorList>
    </citation>
    <scope>NUCLEOTIDE SEQUENCE</scope>
</reference>
<dbReference type="OrthoDB" id="444119at2759"/>
<dbReference type="InterPro" id="IPR042060">
    <property type="entry name" value="PLAT_polycystin1"/>
</dbReference>
<feature type="transmembrane region" description="Helical" evidence="15">
    <location>
        <begin position="3428"/>
        <end position="3447"/>
    </location>
</feature>
<dbReference type="Proteomes" id="UP000663832">
    <property type="component" value="Unassembled WGS sequence"/>
</dbReference>
<protein>
    <recommendedName>
        <fullName evidence="24">PKD domain-containing protein</fullName>
    </recommendedName>
</protein>
<feature type="compositionally biased region" description="Polar residues" evidence="14">
    <location>
        <begin position="3635"/>
        <end position="3647"/>
    </location>
</feature>
<evidence type="ECO:0000259" key="17">
    <source>
        <dbReference type="PROSITE" id="PS50093"/>
    </source>
</evidence>
<accession>A0A813S5H0</accession>
<evidence type="ECO:0000259" key="18">
    <source>
        <dbReference type="PROSITE" id="PS50095"/>
    </source>
</evidence>
<feature type="domain" description="PLAT" evidence="18">
    <location>
        <begin position="2619"/>
        <end position="2738"/>
    </location>
</feature>
<keyword evidence="4" id="KW-1003">Cell membrane</keyword>
<keyword evidence="6 16" id="KW-0732">Signal</keyword>
<keyword evidence="22" id="KW-1185">Reference proteome</keyword>
<comment type="subcellular location">
    <subcellularLocation>
        <location evidence="2">Cell membrane</location>
        <topology evidence="2">Multi-pass membrane protein</topology>
    </subcellularLocation>
    <subcellularLocation>
        <location evidence="1">Cell projection</location>
        <location evidence="1">Cilium</location>
    </subcellularLocation>
</comment>
<dbReference type="CDD" id="cd00146">
    <property type="entry name" value="PKD"/>
    <property type="match status" value="1"/>
</dbReference>
<evidence type="ECO:0000256" key="2">
    <source>
        <dbReference type="ARBA" id="ARBA00004651"/>
    </source>
</evidence>
<dbReference type="SMART" id="SM00308">
    <property type="entry name" value="LH2"/>
    <property type="match status" value="1"/>
</dbReference>
<dbReference type="InterPro" id="IPR036392">
    <property type="entry name" value="PLAT/LH2_dom_sf"/>
</dbReference>
<dbReference type="FunFam" id="2.60.60.20:FF:000034">
    <property type="entry name" value="Pkd1l2, putative"/>
    <property type="match status" value="1"/>
</dbReference>
<dbReference type="PANTHER" id="PTHR10877:SF150">
    <property type="entry name" value="REJ DOMAIN-CONTAINING PROTEIN"/>
    <property type="match status" value="1"/>
</dbReference>
<dbReference type="SMART" id="SM00303">
    <property type="entry name" value="GPS"/>
    <property type="match status" value="1"/>
</dbReference>
<dbReference type="PROSITE" id="PS50095">
    <property type="entry name" value="PLAT"/>
    <property type="match status" value="1"/>
</dbReference>
<evidence type="ECO:0000256" key="10">
    <source>
        <dbReference type="ARBA" id="ARBA00023180"/>
    </source>
</evidence>
<feature type="signal peptide" evidence="16">
    <location>
        <begin position="1"/>
        <end position="22"/>
    </location>
</feature>
<proteinExistence type="inferred from homology"/>
<evidence type="ECO:0000256" key="14">
    <source>
        <dbReference type="SAM" id="MobiDB-lite"/>
    </source>
</evidence>
<dbReference type="Pfam" id="PF02010">
    <property type="entry name" value="REJ"/>
    <property type="match status" value="1"/>
</dbReference>
<dbReference type="Gene3D" id="2.60.40.10">
    <property type="entry name" value="Immunoglobulins"/>
    <property type="match status" value="2"/>
</dbReference>
<evidence type="ECO:0000256" key="1">
    <source>
        <dbReference type="ARBA" id="ARBA00004138"/>
    </source>
</evidence>
<dbReference type="Gene3D" id="2.60.60.20">
    <property type="entry name" value="PLAT/LH2 domain"/>
    <property type="match status" value="1"/>
</dbReference>
<evidence type="ECO:0000256" key="16">
    <source>
        <dbReference type="SAM" id="SignalP"/>
    </source>
</evidence>
<dbReference type="GO" id="GO:0005929">
    <property type="term" value="C:cilium"/>
    <property type="evidence" value="ECO:0007669"/>
    <property type="project" value="UniProtKB-SubCell"/>
</dbReference>
<keyword evidence="9 15" id="KW-0472">Membrane</keyword>
<dbReference type="Proteomes" id="UP000663877">
    <property type="component" value="Unassembled WGS sequence"/>
</dbReference>
<dbReference type="SUPFAM" id="SSF49299">
    <property type="entry name" value="PKD domain"/>
    <property type="match status" value="2"/>
</dbReference>
<feature type="transmembrane region" description="Helical" evidence="15">
    <location>
        <begin position="3467"/>
        <end position="3489"/>
    </location>
</feature>